<proteinExistence type="predicted"/>
<comment type="caution">
    <text evidence="8">The sequence shown here is derived from an EMBL/GenBank/DDBJ whole genome shotgun (WGS) entry which is preliminary data.</text>
</comment>
<organism evidence="8 9">
    <name type="scientific">Brassica carinata</name>
    <name type="common">Ethiopian mustard</name>
    <name type="synonym">Abyssinian cabbage</name>
    <dbReference type="NCBI Taxonomy" id="52824"/>
    <lineage>
        <taxon>Eukaryota</taxon>
        <taxon>Viridiplantae</taxon>
        <taxon>Streptophyta</taxon>
        <taxon>Embryophyta</taxon>
        <taxon>Tracheophyta</taxon>
        <taxon>Spermatophyta</taxon>
        <taxon>Magnoliopsida</taxon>
        <taxon>eudicotyledons</taxon>
        <taxon>Gunneridae</taxon>
        <taxon>Pentapetalae</taxon>
        <taxon>rosids</taxon>
        <taxon>malvids</taxon>
        <taxon>Brassicales</taxon>
        <taxon>Brassicaceae</taxon>
        <taxon>Brassiceae</taxon>
        <taxon>Brassica</taxon>
    </lineage>
</organism>
<dbReference type="PANTHER" id="PTHR31265">
    <property type="entry name" value="OS02G0527500 PROTEIN-RELATED"/>
    <property type="match status" value="1"/>
</dbReference>
<comment type="subcellular location">
    <subcellularLocation>
        <location evidence="1">Cell envelope</location>
    </subcellularLocation>
    <subcellularLocation>
        <location evidence="2">Secreted</location>
    </subcellularLocation>
</comment>
<evidence type="ECO:0000256" key="6">
    <source>
        <dbReference type="SAM" id="SignalP"/>
    </source>
</evidence>
<dbReference type="EMBL" id="JAAMPC010000011">
    <property type="protein sequence ID" value="KAG2280162.1"/>
    <property type="molecule type" value="Genomic_DNA"/>
</dbReference>
<dbReference type="PANTHER" id="PTHR31265:SF3">
    <property type="entry name" value="OS02G0205200 PROTEIN"/>
    <property type="match status" value="1"/>
</dbReference>
<keyword evidence="3" id="KW-0964">Secreted</keyword>
<evidence type="ECO:0000256" key="5">
    <source>
        <dbReference type="ARBA" id="ARBA00023180"/>
    </source>
</evidence>
<feature type="signal peptide" evidence="6">
    <location>
        <begin position="1"/>
        <end position="19"/>
    </location>
</feature>
<gene>
    <name evidence="8" type="ORF">Bca52824_051382</name>
</gene>
<keyword evidence="9" id="KW-1185">Reference proteome</keyword>
<dbReference type="Pfam" id="PF04862">
    <property type="entry name" value="DUF642"/>
    <property type="match status" value="1"/>
</dbReference>
<evidence type="ECO:0000256" key="3">
    <source>
        <dbReference type="ARBA" id="ARBA00022525"/>
    </source>
</evidence>
<keyword evidence="5" id="KW-0325">Glycoprotein</keyword>
<dbReference type="AlphaFoldDB" id="A0A8X7R1Z2"/>
<evidence type="ECO:0000256" key="2">
    <source>
        <dbReference type="ARBA" id="ARBA00004613"/>
    </source>
</evidence>
<evidence type="ECO:0000313" key="9">
    <source>
        <dbReference type="Proteomes" id="UP000886595"/>
    </source>
</evidence>
<evidence type="ECO:0000256" key="4">
    <source>
        <dbReference type="ARBA" id="ARBA00022729"/>
    </source>
</evidence>
<evidence type="ECO:0000259" key="7">
    <source>
        <dbReference type="Pfam" id="PF04862"/>
    </source>
</evidence>
<protein>
    <recommendedName>
        <fullName evidence="7">DUF642 domain-containing protein</fullName>
    </recommendedName>
</protein>
<dbReference type="GO" id="GO:0005576">
    <property type="term" value="C:extracellular region"/>
    <property type="evidence" value="ECO:0007669"/>
    <property type="project" value="UniProtKB-SubCell"/>
</dbReference>
<feature type="chain" id="PRO_5036482750" description="DUF642 domain-containing protein" evidence="6">
    <location>
        <begin position="20"/>
        <end position="84"/>
    </location>
</feature>
<name>A0A8X7R1Z2_BRACI</name>
<dbReference type="InterPro" id="IPR052437">
    <property type="entry name" value="Pectin_Meth_Modulator"/>
</dbReference>
<dbReference type="GO" id="GO:0009505">
    <property type="term" value="C:plant-type cell wall"/>
    <property type="evidence" value="ECO:0007669"/>
    <property type="project" value="TreeGrafter"/>
</dbReference>
<reference evidence="8 9" key="1">
    <citation type="submission" date="2020-02" db="EMBL/GenBank/DDBJ databases">
        <authorList>
            <person name="Ma Q."/>
            <person name="Huang Y."/>
            <person name="Song X."/>
            <person name="Pei D."/>
        </authorList>
    </citation>
    <scope>NUCLEOTIDE SEQUENCE [LARGE SCALE GENOMIC DNA]</scope>
    <source>
        <strain evidence="8">Sxm20200214</strain>
        <tissue evidence="8">Leaf</tissue>
    </source>
</reference>
<dbReference type="Proteomes" id="UP000886595">
    <property type="component" value="Unassembled WGS sequence"/>
</dbReference>
<feature type="domain" description="DUF642" evidence="7">
    <location>
        <begin position="26"/>
        <end position="62"/>
    </location>
</feature>
<sequence>MKGGTVSFLFVLLISTVTSIFCFRDGMLPNGDFEVGPKPSDMKGTQVLNKNAIPSWELTGFVPTKPSDVGLVVKRFRLEPMFWI</sequence>
<dbReference type="InterPro" id="IPR006946">
    <property type="entry name" value="DGR2-like_dom"/>
</dbReference>
<evidence type="ECO:0000313" key="8">
    <source>
        <dbReference type="EMBL" id="KAG2280162.1"/>
    </source>
</evidence>
<evidence type="ECO:0000256" key="1">
    <source>
        <dbReference type="ARBA" id="ARBA00004196"/>
    </source>
</evidence>
<keyword evidence="4 6" id="KW-0732">Signal</keyword>
<accession>A0A8X7R1Z2</accession>